<keyword evidence="4" id="KW-1185">Reference proteome</keyword>
<feature type="signal peptide" evidence="2">
    <location>
        <begin position="1"/>
        <end position="23"/>
    </location>
</feature>
<dbReference type="Gene3D" id="3.40.190.10">
    <property type="entry name" value="Periplasmic binding protein-like II"/>
    <property type="match status" value="1"/>
</dbReference>
<gene>
    <name evidence="3" type="ORF">FB558_4441</name>
</gene>
<dbReference type="Proteomes" id="UP000315677">
    <property type="component" value="Unassembled WGS sequence"/>
</dbReference>
<dbReference type="OrthoDB" id="9780943at2"/>
<dbReference type="Gene3D" id="3.40.190.150">
    <property type="entry name" value="Bordetella uptake gene, domain 1"/>
    <property type="match status" value="1"/>
</dbReference>
<dbReference type="SUPFAM" id="SSF53850">
    <property type="entry name" value="Periplasmic binding protein-like II"/>
    <property type="match status" value="1"/>
</dbReference>
<comment type="caution">
    <text evidence="3">The sequence shown here is derived from an EMBL/GenBank/DDBJ whole genome shotgun (WGS) entry which is preliminary data.</text>
</comment>
<evidence type="ECO:0000256" key="1">
    <source>
        <dbReference type="ARBA" id="ARBA00006987"/>
    </source>
</evidence>
<dbReference type="InterPro" id="IPR005064">
    <property type="entry name" value="BUG"/>
</dbReference>
<proteinExistence type="inferred from homology"/>
<dbReference type="PANTHER" id="PTHR42928:SF5">
    <property type="entry name" value="BLR1237 PROTEIN"/>
    <property type="match status" value="1"/>
</dbReference>
<reference evidence="3 4" key="1">
    <citation type="submission" date="2019-06" db="EMBL/GenBank/DDBJ databases">
        <title>Sequencing the genomes of 1000 actinobacteria strains.</title>
        <authorList>
            <person name="Klenk H.-P."/>
        </authorList>
    </citation>
    <scope>NUCLEOTIDE SEQUENCE [LARGE SCALE GENOMIC DNA]</scope>
    <source>
        <strain evidence="3 4">DSM 45301</strain>
    </source>
</reference>
<protein>
    <submittedName>
        <fullName evidence="3">Tripartite-type tricarboxylate transporter receptor subunit TctC</fullName>
    </submittedName>
</protein>
<comment type="similarity">
    <text evidence="1">Belongs to the UPF0065 (bug) family.</text>
</comment>
<evidence type="ECO:0000313" key="4">
    <source>
        <dbReference type="Proteomes" id="UP000315677"/>
    </source>
</evidence>
<dbReference type="PIRSF" id="PIRSF017082">
    <property type="entry name" value="YflP"/>
    <property type="match status" value="1"/>
</dbReference>
<dbReference type="PANTHER" id="PTHR42928">
    <property type="entry name" value="TRICARBOXYLATE-BINDING PROTEIN"/>
    <property type="match status" value="1"/>
</dbReference>
<organism evidence="3 4">
    <name type="scientific">Pseudonocardia kunmingensis</name>
    <dbReference type="NCBI Taxonomy" id="630975"/>
    <lineage>
        <taxon>Bacteria</taxon>
        <taxon>Bacillati</taxon>
        <taxon>Actinomycetota</taxon>
        <taxon>Actinomycetes</taxon>
        <taxon>Pseudonocardiales</taxon>
        <taxon>Pseudonocardiaceae</taxon>
        <taxon>Pseudonocardia</taxon>
    </lineage>
</organism>
<evidence type="ECO:0000313" key="3">
    <source>
        <dbReference type="EMBL" id="TQM11868.1"/>
    </source>
</evidence>
<dbReference type="AlphaFoldDB" id="A0A543DRB6"/>
<dbReference type="CDD" id="cd07012">
    <property type="entry name" value="PBP2_Bug_TTT"/>
    <property type="match status" value="1"/>
</dbReference>
<dbReference type="InterPro" id="IPR042100">
    <property type="entry name" value="Bug_dom1"/>
</dbReference>
<dbReference type="PROSITE" id="PS51257">
    <property type="entry name" value="PROKAR_LIPOPROTEIN"/>
    <property type="match status" value="1"/>
</dbReference>
<accession>A0A543DRB6</accession>
<name>A0A543DRB6_9PSEU</name>
<dbReference type="RefSeq" id="WP_142056290.1">
    <property type="nucleotide sequence ID" value="NZ_VFPA01000002.1"/>
</dbReference>
<keyword evidence="2" id="KW-0732">Signal</keyword>
<evidence type="ECO:0000256" key="2">
    <source>
        <dbReference type="SAM" id="SignalP"/>
    </source>
</evidence>
<feature type="chain" id="PRO_5039478135" evidence="2">
    <location>
        <begin position="24"/>
        <end position="332"/>
    </location>
</feature>
<sequence>MQKPQRLAAAVAGVLALALTGCAQQGGGGATPDDWPSGETITLLVGYAAGGTTDAMARSLAGSLEEELDVQVQVENKDGAGGQIAYTELANSEPDGLTIGTLNYPTILTTILDEEKGATYTLEDFQPLANHVNDPRITIVQPDSPFQSAQDLVDHATANPGELRGATSGLSGGGHFSMIKLEQATGADFTPVHFNTGQADAKAAFLGKHVDVYFASIGDGLEVVKSGGGRAVGVMDDERSPLLPDVPTFQEQGIDVQEAGMRGYALPAGVPEERVQKLAAAFEKLITSEQHQKELADLALQSDFMGPQEYTDWLKAQEPVVTEVNQISKTDE</sequence>
<keyword evidence="3" id="KW-0675">Receptor</keyword>
<dbReference type="Pfam" id="PF03401">
    <property type="entry name" value="TctC"/>
    <property type="match status" value="1"/>
</dbReference>
<dbReference type="EMBL" id="VFPA01000002">
    <property type="protein sequence ID" value="TQM11868.1"/>
    <property type="molecule type" value="Genomic_DNA"/>
</dbReference>